<accession>A0A922L3J1</accession>
<sequence>MDLFNFRVSSGRSVGRSKHVSVSQWIVVAAAAAAAALSVHNETDKTELSINKSTLQTCEKKGYV</sequence>
<keyword evidence="2" id="KW-1185">Reference proteome</keyword>
<gene>
    <name evidence="1" type="ORF">DERF_012533</name>
</gene>
<dbReference type="AlphaFoldDB" id="A0A922L3J1"/>
<comment type="caution">
    <text evidence="1">The sequence shown here is derived from an EMBL/GenBank/DDBJ whole genome shotgun (WGS) entry which is preliminary data.</text>
</comment>
<proteinExistence type="predicted"/>
<organism evidence="1 2">
    <name type="scientific">Dermatophagoides farinae</name>
    <name type="common">American house dust mite</name>
    <dbReference type="NCBI Taxonomy" id="6954"/>
    <lineage>
        <taxon>Eukaryota</taxon>
        <taxon>Metazoa</taxon>
        <taxon>Ecdysozoa</taxon>
        <taxon>Arthropoda</taxon>
        <taxon>Chelicerata</taxon>
        <taxon>Arachnida</taxon>
        <taxon>Acari</taxon>
        <taxon>Acariformes</taxon>
        <taxon>Sarcoptiformes</taxon>
        <taxon>Astigmata</taxon>
        <taxon>Psoroptidia</taxon>
        <taxon>Analgoidea</taxon>
        <taxon>Pyroglyphidae</taxon>
        <taxon>Dermatophagoidinae</taxon>
        <taxon>Dermatophagoides</taxon>
    </lineage>
</organism>
<evidence type="ECO:0000313" key="2">
    <source>
        <dbReference type="Proteomes" id="UP000790347"/>
    </source>
</evidence>
<reference evidence="1" key="1">
    <citation type="submission" date="2013-05" db="EMBL/GenBank/DDBJ databases">
        <authorList>
            <person name="Yim A.K.Y."/>
            <person name="Chan T.F."/>
            <person name="Ji K.M."/>
            <person name="Liu X.Y."/>
            <person name="Zhou J.W."/>
            <person name="Li R.Q."/>
            <person name="Yang K.Y."/>
            <person name="Li J."/>
            <person name="Li M."/>
            <person name="Law P.T.W."/>
            <person name="Wu Y.L."/>
            <person name="Cai Z.L."/>
            <person name="Qin H."/>
            <person name="Bao Y."/>
            <person name="Leung R.K.K."/>
            <person name="Ng P.K.S."/>
            <person name="Zou J."/>
            <person name="Zhong X.J."/>
            <person name="Ran P.X."/>
            <person name="Zhong N.S."/>
            <person name="Liu Z.G."/>
            <person name="Tsui S.K.W."/>
        </authorList>
    </citation>
    <scope>NUCLEOTIDE SEQUENCE</scope>
    <source>
        <strain evidence="1">Derf</strain>
        <tissue evidence="1">Whole organism</tissue>
    </source>
</reference>
<reference evidence="1" key="2">
    <citation type="journal article" date="2022" name="Res Sq">
        <title>Comparative Genomics Reveals Insights into the Divergent Evolution of Astigmatic Mites and Household Pest Adaptations.</title>
        <authorList>
            <person name="Xiong Q."/>
            <person name="Wan A.T.-Y."/>
            <person name="Liu X.-Y."/>
            <person name="Fung C.S.-H."/>
            <person name="Xiao X."/>
            <person name="Malainual N."/>
            <person name="Hou J."/>
            <person name="Wang L."/>
            <person name="Wang M."/>
            <person name="Yang K."/>
            <person name="Cui Y."/>
            <person name="Leung E."/>
            <person name="Nong W."/>
            <person name="Shin S.-K."/>
            <person name="Au S."/>
            <person name="Jeong K.Y."/>
            <person name="Chew F.T."/>
            <person name="Hui J."/>
            <person name="Leung T.F."/>
            <person name="Tungtrongchitr A."/>
            <person name="Zhong N."/>
            <person name="Liu Z."/>
            <person name="Tsui S."/>
        </authorList>
    </citation>
    <scope>NUCLEOTIDE SEQUENCE</scope>
    <source>
        <strain evidence="1">Derf</strain>
        <tissue evidence="1">Whole organism</tissue>
    </source>
</reference>
<name>A0A922L3J1_DERFA</name>
<protein>
    <submittedName>
        <fullName evidence="1">Uncharacterized protein</fullName>
    </submittedName>
</protein>
<dbReference type="Proteomes" id="UP000790347">
    <property type="component" value="Unassembled WGS sequence"/>
</dbReference>
<dbReference type="EMBL" id="ASGP02000006">
    <property type="protein sequence ID" value="KAH9501708.1"/>
    <property type="molecule type" value="Genomic_DNA"/>
</dbReference>
<evidence type="ECO:0000313" key="1">
    <source>
        <dbReference type="EMBL" id="KAH9501708.1"/>
    </source>
</evidence>